<protein>
    <submittedName>
        <fullName evidence="8">NLP/P60 family protein</fullName>
    </submittedName>
</protein>
<feature type="domain" description="NlpC/P60" evidence="7">
    <location>
        <begin position="62"/>
        <end position="183"/>
    </location>
</feature>
<dbReference type="PATRIC" id="fig|1354253.4.peg.2878"/>
<dbReference type="SUPFAM" id="SSF54001">
    <property type="entry name" value="Cysteine proteinases"/>
    <property type="match status" value="1"/>
</dbReference>
<keyword evidence="3 6" id="KW-0732">Signal</keyword>
<sequence length="186" mass="20903">MYLFKKMITASLLIIPLVISANSFAFNMPKEFASLGVKTLSNKDVFSKQASFIKSERKATSNNIRSSILAEFSNWKGTHYRFGGTTHKGVDCSALMQHIFSDSFHKSLPRTTTQQIQNGEHVNKEMLKPGDLVFFQTSLGTRHVGVYVGNNEFIHASSSVGVTISSLANRYWMDHYETARRLKMIG</sequence>
<evidence type="ECO:0000259" key="7">
    <source>
        <dbReference type="PROSITE" id="PS51935"/>
    </source>
</evidence>
<dbReference type="Pfam" id="PF00877">
    <property type="entry name" value="NLPC_P60"/>
    <property type="match status" value="1"/>
</dbReference>
<evidence type="ECO:0000313" key="9">
    <source>
        <dbReference type="Proteomes" id="UP000078504"/>
    </source>
</evidence>
<keyword evidence="4" id="KW-0378">Hydrolase</keyword>
<dbReference type="PANTHER" id="PTHR47360">
    <property type="entry name" value="MUREIN DD-ENDOPEPTIDASE MEPS/MUREIN LD-CARBOXYPEPTIDASE"/>
    <property type="match status" value="1"/>
</dbReference>
<evidence type="ECO:0000256" key="2">
    <source>
        <dbReference type="ARBA" id="ARBA00022670"/>
    </source>
</evidence>
<evidence type="ECO:0000256" key="6">
    <source>
        <dbReference type="SAM" id="SignalP"/>
    </source>
</evidence>
<accession>A0A1B7HV75</accession>
<dbReference type="GO" id="GO:0006508">
    <property type="term" value="P:proteolysis"/>
    <property type="evidence" value="ECO:0007669"/>
    <property type="project" value="UniProtKB-KW"/>
</dbReference>
<dbReference type="InterPro" id="IPR052062">
    <property type="entry name" value="Murein_DD/LD_carboxypeptidase"/>
</dbReference>
<evidence type="ECO:0000313" key="8">
    <source>
        <dbReference type="EMBL" id="OAT19595.1"/>
    </source>
</evidence>
<dbReference type="PANTHER" id="PTHR47360:SF1">
    <property type="entry name" value="ENDOPEPTIDASE NLPC-RELATED"/>
    <property type="match status" value="1"/>
</dbReference>
<dbReference type="InterPro" id="IPR038765">
    <property type="entry name" value="Papain-like_cys_pep_sf"/>
</dbReference>
<dbReference type="AlphaFoldDB" id="A0A1B7HV75"/>
<dbReference type="RefSeq" id="WP_064516139.1">
    <property type="nucleotide sequence ID" value="NZ_LXEP01000028.1"/>
</dbReference>
<gene>
    <name evidence="8" type="ORF">M977_02830</name>
</gene>
<dbReference type="GO" id="GO:0008234">
    <property type="term" value="F:cysteine-type peptidase activity"/>
    <property type="evidence" value="ECO:0007669"/>
    <property type="project" value="UniProtKB-KW"/>
</dbReference>
<evidence type="ECO:0000256" key="4">
    <source>
        <dbReference type="ARBA" id="ARBA00022801"/>
    </source>
</evidence>
<reference evidence="8 9" key="1">
    <citation type="submission" date="2016-04" db="EMBL/GenBank/DDBJ databases">
        <title>ATOL: Assembling a taxonomically balanced genome-scale reconstruction of the evolutionary history of the Enterobacteriaceae.</title>
        <authorList>
            <person name="Plunkett G.III."/>
            <person name="Neeno-Eckwall E.C."/>
            <person name="Glasner J.D."/>
            <person name="Perna N.T."/>
        </authorList>
    </citation>
    <scope>NUCLEOTIDE SEQUENCE [LARGE SCALE GENOMIC DNA]</scope>
    <source>
        <strain evidence="8 9">ATCC 51604</strain>
    </source>
</reference>
<organism evidence="8 9">
    <name type="scientific">Buttiauxella gaviniae ATCC 51604</name>
    <dbReference type="NCBI Taxonomy" id="1354253"/>
    <lineage>
        <taxon>Bacteria</taxon>
        <taxon>Pseudomonadati</taxon>
        <taxon>Pseudomonadota</taxon>
        <taxon>Gammaproteobacteria</taxon>
        <taxon>Enterobacterales</taxon>
        <taxon>Enterobacteriaceae</taxon>
        <taxon>Buttiauxella</taxon>
    </lineage>
</organism>
<name>A0A1B7HV75_9ENTR</name>
<keyword evidence="5" id="KW-0788">Thiol protease</keyword>
<proteinExistence type="inferred from homology"/>
<comment type="similarity">
    <text evidence="1">Belongs to the peptidase C40 family.</text>
</comment>
<dbReference type="Gene3D" id="3.90.1720.10">
    <property type="entry name" value="endopeptidase domain like (from Nostoc punctiforme)"/>
    <property type="match status" value="1"/>
</dbReference>
<feature type="chain" id="PRO_5008593345" evidence="6">
    <location>
        <begin position="26"/>
        <end position="186"/>
    </location>
</feature>
<feature type="signal peptide" evidence="6">
    <location>
        <begin position="1"/>
        <end position="25"/>
    </location>
</feature>
<evidence type="ECO:0000256" key="5">
    <source>
        <dbReference type="ARBA" id="ARBA00022807"/>
    </source>
</evidence>
<evidence type="ECO:0000256" key="3">
    <source>
        <dbReference type="ARBA" id="ARBA00022729"/>
    </source>
</evidence>
<dbReference type="Proteomes" id="UP000078504">
    <property type="component" value="Unassembled WGS sequence"/>
</dbReference>
<keyword evidence="2" id="KW-0645">Protease</keyword>
<dbReference type="InterPro" id="IPR000064">
    <property type="entry name" value="NLP_P60_dom"/>
</dbReference>
<dbReference type="EMBL" id="LXEP01000028">
    <property type="protein sequence ID" value="OAT19595.1"/>
    <property type="molecule type" value="Genomic_DNA"/>
</dbReference>
<dbReference type="PROSITE" id="PS51935">
    <property type="entry name" value="NLPC_P60"/>
    <property type="match status" value="1"/>
</dbReference>
<evidence type="ECO:0000256" key="1">
    <source>
        <dbReference type="ARBA" id="ARBA00007074"/>
    </source>
</evidence>
<comment type="caution">
    <text evidence="8">The sequence shown here is derived from an EMBL/GenBank/DDBJ whole genome shotgun (WGS) entry which is preliminary data.</text>
</comment>